<dbReference type="EnsemblMetazoa" id="XM_019998836.1">
    <property type="protein sequence ID" value="XP_019854395.1"/>
    <property type="gene ID" value="LOC109583464"/>
</dbReference>
<name>A0A1X7UHB2_AMPQE</name>
<dbReference type="InParanoid" id="A0A1X7UHB2"/>
<keyword evidence="4" id="KW-1185">Reference proteome</keyword>
<evidence type="ECO:0000313" key="3">
    <source>
        <dbReference type="EnsemblMetazoa" id="Aqu2.1.26861_001"/>
    </source>
</evidence>
<dbReference type="EnsemblMetazoa" id="Aqu2.1.26861_001">
    <property type="protein sequence ID" value="Aqu2.1.26861_001"/>
    <property type="gene ID" value="Aqu2.1.26861"/>
</dbReference>
<evidence type="ECO:0000256" key="2">
    <source>
        <dbReference type="SAM" id="SignalP"/>
    </source>
</evidence>
<feature type="transmembrane region" description="Helical" evidence="1">
    <location>
        <begin position="447"/>
        <end position="467"/>
    </location>
</feature>
<proteinExistence type="predicted"/>
<dbReference type="AlphaFoldDB" id="A0A1X7UHB2"/>
<reference evidence="3" key="2">
    <citation type="submission" date="2017-05" db="UniProtKB">
        <authorList>
            <consortium name="EnsemblMetazoa"/>
        </authorList>
    </citation>
    <scope>IDENTIFICATION</scope>
</reference>
<sequence length="477" mass="51488">MSTCKIVSLLLALSVTAVSSQSFPFVLNVTSISGNETLGEIHLYYRVSAILNGNIGDVCSSSGVTDQVANELCRQELIDEGSGFLRVTGAVATPPYNFINGELFSTSYANFACPSDITACTGMQVSNCTGYGGFLTIRCNIRFPECFPGLTILNNVVNSTTPDGAFYETGYPAICTNDARYAPVCSGASLSPRDVSELCLRNIENPFAFFGGFVGAPDGVTALPIDFFREIDVVVTDLSCTTLLNCTNVTMMGKCPNDDYATITCQQVCNDETYQPMLYNNYTTTRDGVTYFAGIFQFCLGGTFARICDDGTNVQDLATIGCIQYGYQAGRMLPYNASLYNGSPRGILYFSNYTCNEFGCAQNISFAFNEQCYNNGQKDVTVECYNNSLSCSTEGNVTFYTRISSVINGDTEITTGVAVICTNGQYTALCGDTEDFDTDDAANVCQAMGILVVLCVLLIHCMVLLLLHQGITVMLLV</sequence>
<evidence type="ECO:0008006" key="5">
    <source>
        <dbReference type="Google" id="ProtNLM"/>
    </source>
</evidence>
<accession>A0A1X7UHB2</accession>
<keyword evidence="1" id="KW-0472">Membrane</keyword>
<dbReference type="EnsemblMetazoa" id="XM_019998835.1">
    <property type="protein sequence ID" value="XP_019854394.1"/>
    <property type="gene ID" value="LOC109583464"/>
</dbReference>
<evidence type="ECO:0000256" key="1">
    <source>
        <dbReference type="SAM" id="Phobius"/>
    </source>
</evidence>
<feature type="chain" id="PRO_5012327041" description="SRCR domain-containing protein" evidence="2">
    <location>
        <begin position="21"/>
        <end position="477"/>
    </location>
</feature>
<feature type="signal peptide" evidence="2">
    <location>
        <begin position="1"/>
        <end position="20"/>
    </location>
</feature>
<protein>
    <recommendedName>
        <fullName evidence="5">SRCR domain-containing protein</fullName>
    </recommendedName>
</protein>
<gene>
    <name evidence="3" type="primary">109583464</name>
</gene>
<evidence type="ECO:0000313" key="4">
    <source>
        <dbReference type="Proteomes" id="UP000007879"/>
    </source>
</evidence>
<reference evidence="4" key="1">
    <citation type="journal article" date="2010" name="Nature">
        <title>The Amphimedon queenslandica genome and the evolution of animal complexity.</title>
        <authorList>
            <person name="Srivastava M."/>
            <person name="Simakov O."/>
            <person name="Chapman J."/>
            <person name="Fahey B."/>
            <person name="Gauthier M.E."/>
            <person name="Mitros T."/>
            <person name="Richards G.S."/>
            <person name="Conaco C."/>
            <person name="Dacre M."/>
            <person name="Hellsten U."/>
            <person name="Larroux C."/>
            <person name="Putnam N.H."/>
            <person name="Stanke M."/>
            <person name="Adamska M."/>
            <person name="Darling A."/>
            <person name="Degnan S.M."/>
            <person name="Oakley T.H."/>
            <person name="Plachetzki D.C."/>
            <person name="Zhai Y."/>
            <person name="Adamski M."/>
            <person name="Calcino A."/>
            <person name="Cummins S.F."/>
            <person name="Goodstein D.M."/>
            <person name="Harris C."/>
            <person name="Jackson D.J."/>
            <person name="Leys S.P."/>
            <person name="Shu S."/>
            <person name="Woodcroft B.J."/>
            <person name="Vervoort M."/>
            <person name="Kosik K.S."/>
            <person name="Manning G."/>
            <person name="Degnan B.M."/>
            <person name="Rokhsar D.S."/>
        </authorList>
    </citation>
    <scope>NUCLEOTIDE SEQUENCE [LARGE SCALE GENOMIC DNA]</scope>
</reference>
<organism evidence="3">
    <name type="scientific">Amphimedon queenslandica</name>
    <name type="common">Sponge</name>
    <dbReference type="NCBI Taxonomy" id="400682"/>
    <lineage>
        <taxon>Eukaryota</taxon>
        <taxon>Metazoa</taxon>
        <taxon>Porifera</taxon>
        <taxon>Demospongiae</taxon>
        <taxon>Heteroscleromorpha</taxon>
        <taxon>Haplosclerida</taxon>
        <taxon>Niphatidae</taxon>
        <taxon>Amphimedon</taxon>
    </lineage>
</organism>
<dbReference type="KEGG" id="aqu:109583464"/>
<keyword evidence="1" id="KW-0812">Transmembrane</keyword>
<dbReference type="Proteomes" id="UP000007879">
    <property type="component" value="Unassembled WGS sequence"/>
</dbReference>
<keyword evidence="1" id="KW-1133">Transmembrane helix</keyword>
<keyword evidence="2" id="KW-0732">Signal</keyword>